<dbReference type="GO" id="GO:0016887">
    <property type="term" value="F:ATP hydrolysis activity"/>
    <property type="evidence" value="ECO:0007669"/>
    <property type="project" value="InterPro"/>
</dbReference>
<evidence type="ECO:0008006" key="8">
    <source>
        <dbReference type="Google" id="ProtNLM"/>
    </source>
</evidence>
<accession>A0A7K0DM48</accession>
<evidence type="ECO:0000259" key="4">
    <source>
        <dbReference type="Pfam" id="PF07726"/>
    </source>
</evidence>
<dbReference type="InterPro" id="IPR041628">
    <property type="entry name" value="ChlI/MoxR_AAA_lid"/>
</dbReference>
<dbReference type="EMBL" id="WEGI01000004">
    <property type="protein sequence ID" value="MQY26392.1"/>
    <property type="molecule type" value="Genomic_DNA"/>
</dbReference>
<evidence type="ECO:0000256" key="3">
    <source>
        <dbReference type="ARBA" id="ARBA00061607"/>
    </source>
</evidence>
<keyword evidence="1" id="KW-0547">Nucleotide-binding</keyword>
<evidence type="ECO:0000313" key="7">
    <source>
        <dbReference type="Proteomes" id="UP000431401"/>
    </source>
</evidence>
<dbReference type="Pfam" id="PF07726">
    <property type="entry name" value="AAA_3"/>
    <property type="match status" value="1"/>
</dbReference>
<evidence type="ECO:0000256" key="2">
    <source>
        <dbReference type="ARBA" id="ARBA00022840"/>
    </source>
</evidence>
<evidence type="ECO:0000313" key="6">
    <source>
        <dbReference type="EMBL" id="MQY26392.1"/>
    </source>
</evidence>
<name>A0A7K0DM48_9NOCA</name>
<dbReference type="PANTHER" id="PTHR42759:SF5">
    <property type="entry name" value="METHANOL DEHYDROGENASE REGULATOR"/>
    <property type="match status" value="1"/>
</dbReference>
<dbReference type="PANTHER" id="PTHR42759">
    <property type="entry name" value="MOXR FAMILY PROTEIN"/>
    <property type="match status" value="1"/>
</dbReference>
<dbReference type="GO" id="GO:0005524">
    <property type="term" value="F:ATP binding"/>
    <property type="evidence" value="ECO:0007669"/>
    <property type="project" value="UniProtKB-KW"/>
</dbReference>
<dbReference type="FunFam" id="3.40.50.300:FF:000640">
    <property type="entry name" value="MoxR family ATPase"/>
    <property type="match status" value="1"/>
</dbReference>
<evidence type="ECO:0000256" key="1">
    <source>
        <dbReference type="ARBA" id="ARBA00022741"/>
    </source>
</evidence>
<dbReference type="Pfam" id="PF17863">
    <property type="entry name" value="AAA_lid_2"/>
    <property type="match status" value="1"/>
</dbReference>
<dbReference type="Gene3D" id="3.40.50.300">
    <property type="entry name" value="P-loop containing nucleotide triphosphate hydrolases"/>
    <property type="match status" value="1"/>
</dbReference>
<dbReference type="RefSeq" id="WP_153340649.1">
    <property type="nucleotide sequence ID" value="NZ_WEGI01000004.1"/>
</dbReference>
<organism evidence="6 7">
    <name type="scientific">Nocardia aurantia</name>
    <dbReference type="NCBI Taxonomy" id="2585199"/>
    <lineage>
        <taxon>Bacteria</taxon>
        <taxon>Bacillati</taxon>
        <taxon>Actinomycetota</taxon>
        <taxon>Actinomycetes</taxon>
        <taxon>Mycobacteriales</taxon>
        <taxon>Nocardiaceae</taxon>
        <taxon>Nocardia</taxon>
    </lineage>
</organism>
<dbReference type="SUPFAM" id="SSF52540">
    <property type="entry name" value="P-loop containing nucleoside triphosphate hydrolases"/>
    <property type="match status" value="1"/>
</dbReference>
<dbReference type="InterPro" id="IPR027417">
    <property type="entry name" value="P-loop_NTPase"/>
</dbReference>
<comment type="caution">
    <text evidence="6">The sequence shown here is derived from an EMBL/GenBank/DDBJ whole genome shotgun (WGS) entry which is preliminary data.</text>
</comment>
<dbReference type="AlphaFoldDB" id="A0A7K0DM48"/>
<dbReference type="InterPro" id="IPR050764">
    <property type="entry name" value="CbbQ/NirQ/NorQ/GpvN"/>
</dbReference>
<comment type="similarity">
    <text evidence="3">Belongs to the MoxR family.</text>
</comment>
<dbReference type="CDD" id="cd00009">
    <property type="entry name" value="AAA"/>
    <property type="match status" value="1"/>
</dbReference>
<reference evidence="6 7" key="1">
    <citation type="submission" date="2019-10" db="EMBL/GenBank/DDBJ databases">
        <title>Nocardia macrotermitis sp. nov. and Nocardia aurantia sp. nov., isolated from the gut of fungus growing-termite Macrotermes natalensis.</title>
        <authorList>
            <person name="Benndorf R."/>
            <person name="Schwitalla J."/>
            <person name="Martin K."/>
            <person name="De Beer W."/>
            <person name="Kaster A.-K."/>
            <person name="Vollmers J."/>
            <person name="Poulsen M."/>
            <person name="Beemelmanns C."/>
        </authorList>
    </citation>
    <scope>NUCLEOTIDE SEQUENCE [LARGE SCALE GENOMIC DNA]</scope>
    <source>
        <strain evidence="6 7">RB56</strain>
    </source>
</reference>
<feature type="domain" description="ATPase AAA-3" evidence="4">
    <location>
        <begin position="48"/>
        <end position="177"/>
    </location>
</feature>
<dbReference type="Gene3D" id="1.10.8.80">
    <property type="entry name" value="Magnesium chelatase subunit I, C-Terminal domain"/>
    <property type="match status" value="1"/>
</dbReference>
<dbReference type="Proteomes" id="UP000431401">
    <property type="component" value="Unassembled WGS sequence"/>
</dbReference>
<dbReference type="OrthoDB" id="9808397at2"/>
<protein>
    <recommendedName>
        <fullName evidence="8">ATPase</fullName>
    </recommendedName>
</protein>
<evidence type="ECO:0000259" key="5">
    <source>
        <dbReference type="Pfam" id="PF17863"/>
    </source>
</evidence>
<gene>
    <name evidence="6" type="ORF">NRB56_19590</name>
</gene>
<dbReference type="PIRSF" id="PIRSF002849">
    <property type="entry name" value="AAA_ATPase_chaperone_MoxR_prd"/>
    <property type="match status" value="1"/>
</dbReference>
<feature type="domain" description="ChlI/MoxR AAA lid" evidence="5">
    <location>
        <begin position="242"/>
        <end position="314"/>
    </location>
</feature>
<keyword evidence="2" id="KW-0067">ATP-binding</keyword>
<keyword evidence="7" id="KW-1185">Reference proteome</keyword>
<sequence>MNAYNGSRLDGDTVTDRARAVLAELERVIVGRRAALTTVLLTAMAGGHILIEDLPGLGKTLIARSFATVLGLEVTRIQFTPDLLPADVVGSTVYNLATGAFEYRPGPIFTNVLVADEINRTPPKTQAALLEGMAEGQVSVDGRTRPLPTPFLVIATENPIEHEGTYALPEAQLDRFAVRIRLGYLDSADELAMLRRRLDRAAREPRVHPVLDAAGLPALQRSVERVAAHDDILEYVVALATATRRHPHVDIGAGPRAELDLLQLSRARAVLAGRDYVIPEDVKALTVATFAHRVTVRPEMWVRRIRSEDVVTEILTRVPAPRADARVGE</sequence>
<proteinExistence type="inferred from homology"/>
<dbReference type="InterPro" id="IPR011703">
    <property type="entry name" value="ATPase_AAA-3"/>
</dbReference>